<dbReference type="InterPro" id="IPR005107">
    <property type="entry name" value="CO_DH_flav_C"/>
</dbReference>
<dbReference type="PANTHER" id="PTHR42659:SF2">
    <property type="entry name" value="XANTHINE DEHYDROGENASE SUBUNIT C-RELATED"/>
    <property type="match status" value="1"/>
</dbReference>
<evidence type="ECO:0000259" key="4">
    <source>
        <dbReference type="PROSITE" id="PS51387"/>
    </source>
</evidence>
<dbReference type="EMBL" id="CP127294">
    <property type="protein sequence ID" value="WIX77299.1"/>
    <property type="molecule type" value="Genomic_DNA"/>
</dbReference>
<dbReference type="SMART" id="SM01092">
    <property type="entry name" value="CO_deh_flav_C"/>
    <property type="match status" value="1"/>
</dbReference>
<dbReference type="InterPro" id="IPR036683">
    <property type="entry name" value="CO_DH_flav_C_dom_sf"/>
</dbReference>
<dbReference type="InterPro" id="IPR051312">
    <property type="entry name" value="Diverse_Substr_Oxidored"/>
</dbReference>
<dbReference type="InterPro" id="IPR016166">
    <property type="entry name" value="FAD-bd_PCMH"/>
</dbReference>
<protein>
    <submittedName>
        <fullName evidence="5">FAD binding domain-containing protein</fullName>
    </submittedName>
</protein>
<dbReference type="Pfam" id="PF00941">
    <property type="entry name" value="FAD_binding_5"/>
    <property type="match status" value="1"/>
</dbReference>
<reference evidence="5 6" key="1">
    <citation type="submission" date="2023-06" db="EMBL/GenBank/DDBJ databases">
        <authorList>
            <person name="Oyuntsetseg B."/>
            <person name="Kim S.B."/>
        </authorList>
    </citation>
    <scope>NUCLEOTIDE SEQUENCE [LARGE SCALE GENOMIC DNA]</scope>
    <source>
        <strain evidence="5 6">2-15</strain>
    </source>
</reference>
<dbReference type="SUPFAM" id="SSF56176">
    <property type="entry name" value="FAD-binding/transporter-associated domain-like"/>
    <property type="match status" value="1"/>
</dbReference>
<dbReference type="GO" id="GO:0071949">
    <property type="term" value="F:FAD binding"/>
    <property type="evidence" value="ECO:0007669"/>
    <property type="project" value="InterPro"/>
</dbReference>
<dbReference type="PANTHER" id="PTHR42659">
    <property type="entry name" value="XANTHINE DEHYDROGENASE SUBUNIT C-RELATED"/>
    <property type="match status" value="1"/>
</dbReference>
<keyword evidence="2" id="KW-0274">FAD</keyword>
<dbReference type="Gene3D" id="3.30.390.50">
    <property type="entry name" value="CO dehydrogenase flavoprotein, C-terminal domain"/>
    <property type="match status" value="1"/>
</dbReference>
<evidence type="ECO:0000313" key="5">
    <source>
        <dbReference type="EMBL" id="WIX77299.1"/>
    </source>
</evidence>
<evidence type="ECO:0000313" key="6">
    <source>
        <dbReference type="Proteomes" id="UP001236014"/>
    </source>
</evidence>
<evidence type="ECO:0000256" key="1">
    <source>
        <dbReference type="ARBA" id="ARBA00022630"/>
    </source>
</evidence>
<dbReference type="Proteomes" id="UP001236014">
    <property type="component" value="Chromosome"/>
</dbReference>
<feature type="domain" description="FAD-binding PCMH-type" evidence="4">
    <location>
        <begin position="1"/>
        <end position="178"/>
    </location>
</feature>
<dbReference type="KEGG" id="acab:QRX50_38805"/>
<dbReference type="PROSITE" id="PS51387">
    <property type="entry name" value="FAD_PCMH"/>
    <property type="match status" value="1"/>
</dbReference>
<dbReference type="RefSeq" id="WP_285968040.1">
    <property type="nucleotide sequence ID" value="NZ_CP127294.1"/>
</dbReference>
<proteinExistence type="predicted"/>
<dbReference type="SUPFAM" id="SSF55447">
    <property type="entry name" value="CO dehydrogenase flavoprotein C-terminal domain-like"/>
    <property type="match status" value="1"/>
</dbReference>
<dbReference type="Gene3D" id="3.30.43.10">
    <property type="entry name" value="Uridine Diphospho-n-acetylenolpyruvylglucosamine Reductase, domain 2"/>
    <property type="match status" value="1"/>
</dbReference>
<dbReference type="InterPro" id="IPR002346">
    <property type="entry name" value="Mopterin_DH_FAD-bd"/>
</dbReference>
<evidence type="ECO:0000256" key="3">
    <source>
        <dbReference type="ARBA" id="ARBA00023002"/>
    </source>
</evidence>
<accession>A0A9Y2ID31</accession>
<keyword evidence="1" id="KW-0285">Flavoprotein</keyword>
<dbReference type="InterPro" id="IPR016169">
    <property type="entry name" value="FAD-bd_PCMH_sub2"/>
</dbReference>
<gene>
    <name evidence="5" type="ORF">QRX50_38805</name>
</gene>
<organism evidence="5 6">
    <name type="scientific">Amycolatopsis carbonis</name>
    <dbReference type="NCBI Taxonomy" id="715471"/>
    <lineage>
        <taxon>Bacteria</taxon>
        <taxon>Bacillati</taxon>
        <taxon>Actinomycetota</taxon>
        <taxon>Actinomycetes</taxon>
        <taxon>Pseudonocardiales</taxon>
        <taxon>Pseudonocardiaceae</taxon>
        <taxon>Amycolatopsis</taxon>
    </lineage>
</organism>
<dbReference type="AlphaFoldDB" id="A0A9Y2ID31"/>
<keyword evidence="3" id="KW-0560">Oxidoreductase</keyword>
<sequence length="297" mass="30994">MKLPAFGYHRAESLGDAVAVLTEHGPDARVLGGGQSLLPVMALRMSNPSVLVDITTAKDLQGHAFRDTDGLVVSAAVTTRALETDAETRRRHPLVVESLAQVGHPEIRNRGTVCGSLAHADPAAELPALLLALGGSVRVAGAERRRRIAARDFFLGPYLTALSDGEVVAGAELPLVSATAGWSIREITRRSGDFALVGVISVLDTDSAGRCTDARIALFGIAGTPRRATAAEAILTGEILDDAVLAEAAAHAFDEIDVVGDIHGSVTYRRRAGTRLVAASLAEAAARSQSEVESARA</sequence>
<dbReference type="Gene3D" id="3.30.465.10">
    <property type="match status" value="1"/>
</dbReference>
<name>A0A9Y2ID31_9PSEU</name>
<dbReference type="GO" id="GO:0016491">
    <property type="term" value="F:oxidoreductase activity"/>
    <property type="evidence" value="ECO:0007669"/>
    <property type="project" value="UniProtKB-KW"/>
</dbReference>
<dbReference type="InterPro" id="IPR016167">
    <property type="entry name" value="FAD-bd_PCMH_sub1"/>
</dbReference>
<dbReference type="Pfam" id="PF03450">
    <property type="entry name" value="CO_deh_flav_C"/>
    <property type="match status" value="1"/>
</dbReference>
<keyword evidence="6" id="KW-1185">Reference proteome</keyword>
<evidence type="ECO:0000256" key="2">
    <source>
        <dbReference type="ARBA" id="ARBA00022827"/>
    </source>
</evidence>
<dbReference type="InterPro" id="IPR036318">
    <property type="entry name" value="FAD-bd_PCMH-like_sf"/>
</dbReference>